<comment type="caution">
    <text evidence="1">The sequence shown here is derived from an EMBL/GenBank/DDBJ whole genome shotgun (WGS) entry which is preliminary data.</text>
</comment>
<gene>
    <name evidence="1" type="ORF">NM688_g6373</name>
</gene>
<name>A0ACC1SGS1_9APHY</name>
<reference evidence="1" key="1">
    <citation type="submission" date="2022-07" db="EMBL/GenBank/DDBJ databases">
        <title>Genome Sequence of Phlebia brevispora.</title>
        <authorList>
            <person name="Buettner E."/>
        </authorList>
    </citation>
    <scope>NUCLEOTIDE SEQUENCE</scope>
    <source>
        <strain evidence="1">MPL23</strain>
    </source>
</reference>
<dbReference type="EMBL" id="JANHOG010001305">
    <property type="protein sequence ID" value="KAJ3539345.1"/>
    <property type="molecule type" value="Genomic_DNA"/>
</dbReference>
<protein>
    <submittedName>
        <fullName evidence="1">Uncharacterized protein</fullName>
    </submittedName>
</protein>
<evidence type="ECO:0000313" key="1">
    <source>
        <dbReference type="EMBL" id="KAJ3539345.1"/>
    </source>
</evidence>
<evidence type="ECO:0000313" key="2">
    <source>
        <dbReference type="Proteomes" id="UP001148662"/>
    </source>
</evidence>
<accession>A0ACC1SGS1</accession>
<sequence>MRAQGLQATEKACAWKYWRAYAISHQQQAKMVLLGLACAVLASDMRTEKTNWTLTAQLCTKLNPFIKALPSRTLGPHPGGFSTDNVGSHEGTFRASSLHPLAAKVDGALNDKARSWSMHEGSIDVFPRGLSWQNRDFGPILVVNRTISTQYFEDPTPRLRLARDTVRTLRERLPSTC</sequence>
<dbReference type="Proteomes" id="UP001148662">
    <property type="component" value="Unassembled WGS sequence"/>
</dbReference>
<organism evidence="1 2">
    <name type="scientific">Phlebia brevispora</name>
    <dbReference type="NCBI Taxonomy" id="194682"/>
    <lineage>
        <taxon>Eukaryota</taxon>
        <taxon>Fungi</taxon>
        <taxon>Dikarya</taxon>
        <taxon>Basidiomycota</taxon>
        <taxon>Agaricomycotina</taxon>
        <taxon>Agaricomycetes</taxon>
        <taxon>Polyporales</taxon>
        <taxon>Meruliaceae</taxon>
        <taxon>Phlebia</taxon>
    </lineage>
</organism>
<keyword evidence="2" id="KW-1185">Reference proteome</keyword>
<proteinExistence type="predicted"/>